<evidence type="ECO:0000256" key="2">
    <source>
        <dbReference type="SAM" id="Phobius"/>
    </source>
</evidence>
<sequence>MNTNKGNKNIDQKSRVKPKKVKKNTKRISVKTLIAFFAFEMIFTLCTAPLTLLYGPFENAKATYVGAAMTSMSHQYLATWFLSDEKIAKILGQNSTEGTSETTNTSEIEIPKVKDDTIEYYKIENEKYTGHYLVIKDSTRVKIGYTSKLQVEGETTSQIAENNDAIAAVNGGGFTDQSSNQKWTGNGGLPIGLIMSSGKVIYNDLGKDQEADLLAIDKQGIMLVGKYSAEKLQELGVQEALSFGPSLVINGKMTPMSGDGGWGIAPRTVIGQRKDSAIILLVIDGRGASSLGATLKEAQEVIYKLGAVNAMNLDGGKSTTMYYDGDIVNTPSYSMGERSIPTAIIVK</sequence>
<protein>
    <submittedName>
        <fullName evidence="5">Exopolysaccharide biosynthesis protein</fullName>
    </submittedName>
</protein>
<dbReference type="EMBL" id="QXDJ01000002">
    <property type="protein sequence ID" value="RII34932.1"/>
    <property type="molecule type" value="Genomic_DNA"/>
</dbReference>
<evidence type="ECO:0000259" key="3">
    <source>
        <dbReference type="Pfam" id="PF09992"/>
    </source>
</evidence>
<keyword evidence="2" id="KW-1133">Transmembrane helix</keyword>
<gene>
    <name evidence="4" type="ORF">CLCHR_08600</name>
    <name evidence="5" type="ORF">D2A34_06910</name>
</gene>
<dbReference type="Pfam" id="PF09992">
    <property type="entry name" value="NAGPA"/>
    <property type="match status" value="1"/>
</dbReference>
<dbReference type="AlphaFoldDB" id="A0A1V4IZU1"/>
<name>A0A1V4IZU1_9CLOT</name>
<dbReference type="OrthoDB" id="9809781at2"/>
<reference evidence="4 6" key="1">
    <citation type="submission" date="2017-03" db="EMBL/GenBank/DDBJ databases">
        <title>Genome sequence of Clostridium chromiireducens DSM 23318.</title>
        <authorList>
            <person name="Poehlein A."/>
            <person name="Daniel R."/>
        </authorList>
    </citation>
    <scope>NUCLEOTIDE SEQUENCE [LARGE SCALE GENOMIC DNA]</scope>
    <source>
        <strain evidence="4 6">DSM 23318</strain>
    </source>
</reference>
<reference evidence="5 7" key="2">
    <citation type="submission" date="2018-08" db="EMBL/GenBank/DDBJ databases">
        <title>Genome of Clostridium chromiireducens C1, DSM12136.</title>
        <authorList>
            <person name="Xing M."/>
            <person name="Wei Y."/>
            <person name="Ang E.L."/>
            <person name="Zhao H."/>
            <person name="Zhang Y."/>
        </authorList>
    </citation>
    <scope>NUCLEOTIDE SEQUENCE [LARGE SCALE GENOMIC DNA]</scope>
    <source>
        <strain evidence="5 7">C1</strain>
    </source>
</reference>
<evidence type="ECO:0000313" key="5">
    <source>
        <dbReference type="EMBL" id="RII34932.1"/>
    </source>
</evidence>
<keyword evidence="2" id="KW-0812">Transmembrane</keyword>
<dbReference type="PANTHER" id="PTHR40446">
    <property type="entry name" value="N-ACETYLGLUCOSAMINE-1-PHOSPHODIESTER ALPHA-N-ACETYLGLUCOSAMINIDASE"/>
    <property type="match status" value="1"/>
</dbReference>
<keyword evidence="2" id="KW-0472">Membrane</keyword>
<keyword evidence="6" id="KW-1185">Reference proteome</keyword>
<comment type="caution">
    <text evidence="4">The sequence shown here is derived from an EMBL/GenBank/DDBJ whole genome shotgun (WGS) entry which is preliminary data.</text>
</comment>
<feature type="domain" description="Phosphodiester glycosidase" evidence="3">
    <location>
        <begin position="163"/>
        <end position="346"/>
    </location>
</feature>
<dbReference type="Proteomes" id="UP000265930">
    <property type="component" value="Unassembled WGS sequence"/>
</dbReference>
<dbReference type="InterPro" id="IPR018711">
    <property type="entry name" value="NAGPA"/>
</dbReference>
<accession>A0A1V4IZU1</accession>
<dbReference type="RefSeq" id="WP_079438452.1">
    <property type="nucleotide sequence ID" value="NZ_MZGT01000009.1"/>
</dbReference>
<feature type="transmembrane region" description="Helical" evidence="2">
    <location>
        <begin position="32"/>
        <end position="54"/>
    </location>
</feature>
<dbReference type="PANTHER" id="PTHR40446:SF2">
    <property type="entry name" value="N-ACETYLGLUCOSAMINE-1-PHOSPHODIESTER ALPHA-N-ACETYLGLUCOSAMINIDASE"/>
    <property type="match status" value="1"/>
</dbReference>
<evidence type="ECO:0000256" key="1">
    <source>
        <dbReference type="SAM" id="MobiDB-lite"/>
    </source>
</evidence>
<dbReference type="Proteomes" id="UP000191056">
    <property type="component" value="Unassembled WGS sequence"/>
</dbReference>
<evidence type="ECO:0000313" key="7">
    <source>
        <dbReference type="Proteomes" id="UP000265930"/>
    </source>
</evidence>
<evidence type="ECO:0000313" key="4">
    <source>
        <dbReference type="EMBL" id="OPJ65284.1"/>
    </source>
</evidence>
<dbReference type="EMBL" id="MZGT01000009">
    <property type="protein sequence ID" value="OPJ65284.1"/>
    <property type="molecule type" value="Genomic_DNA"/>
</dbReference>
<evidence type="ECO:0000313" key="6">
    <source>
        <dbReference type="Proteomes" id="UP000191056"/>
    </source>
</evidence>
<organism evidence="4 6">
    <name type="scientific">Clostridium chromiireducens</name>
    <dbReference type="NCBI Taxonomy" id="225345"/>
    <lineage>
        <taxon>Bacteria</taxon>
        <taxon>Bacillati</taxon>
        <taxon>Bacillota</taxon>
        <taxon>Clostridia</taxon>
        <taxon>Eubacteriales</taxon>
        <taxon>Clostridiaceae</taxon>
        <taxon>Clostridium</taxon>
    </lineage>
</organism>
<dbReference type="STRING" id="225345.CLCHR_08600"/>
<proteinExistence type="predicted"/>
<feature type="region of interest" description="Disordered" evidence="1">
    <location>
        <begin position="1"/>
        <end position="22"/>
    </location>
</feature>